<gene>
    <name evidence="5" type="ORF">GR138_14465</name>
</gene>
<dbReference type="Proteomes" id="UP000435802">
    <property type="component" value="Unassembled WGS sequence"/>
</dbReference>
<evidence type="ECO:0000256" key="3">
    <source>
        <dbReference type="ARBA" id="ARBA00023163"/>
    </source>
</evidence>
<evidence type="ECO:0000259" key="4">
    <source>
        <dbReference type="PROSITE" id="PS50949"/>
    </source>
</evidence>
<name>A0A6N8SD61_9HYPH</name>
<dbReference type="PRINTS" id="PR00035">
    <property type="entry name" value="HTHGNTR"/>
</dbReference>
<sequence length="292" mass="32960">MTQIASTLAQQIARFVHSERLAPGDALTERSLAERFLVSRSPIRTALRELQRAGVLSPSERGGFAVADPAAAEAFAASEAGSDGSEETYLAIARDRLAGAIPDRISENELLRRYGVTRPRLQALLRRMSEEGWAERLPGHGWRFLPILTSMETYRQSYSFRQAIEPAALLEPGFILDRPVLERHLEQQRQLVAGGILEISAVRLFEINSEMHEAIAECSRNAFFIESLRRVDRLRRLIEYQQNVDRELARARCIEHIRILELLFDGRNADAAEEMRKHLRALGPLKAPSPLT</sequence>
<dbReference type="SUPFAM" id="SSF48008">
    <property type="entry name" value="GntR ligand-binding domain-like"/>
    <property type="match status" value="1"/>
</dbReference>
<protein>
    <submittedName>
        <fullName evidence="5">GntR family transcriptional regulator</fullName>
    </submittedName>
</protein>
<dbReference type="PROSITE" id="PS50949">
    <property type="entry name" value="HTH_GNTR"/>
    <property type="match status" value="1"/>
</dbReference>
<dbReference type="OrthoDB" id="7005926at2"/>
<evidence type="ECO:0000256" key="2">
    <source>
        <dbReference type="ARBA" id="ARBA00023125"/>
    </source>
</evidence>
<dbReference type="GO" id="GO:0003677">
    <property type="term" value="F:DNA binding"/>
    <property type="evidence" value="ECO:0007669"/>
    <property type="project" value="UniProtKB-KW"/>
</dbReference>
<keyword evidence="6" id="KW-1185">Reference proteome</keyword>
<dbReference type="AlphaFoldDB" id="A0A6N8SD61"/>
<keyword evidence="2" id="KW-0238">DNA-binding</keyword>
<dbReference type="InterPro" id="IPR011711">
    <property type="entry name" value="GntR_C"/>
</dbReference>
<dbReference type="InterPro" id="IPR000524">
    <property type="entry name" value="Tscrpt_reg_HTH_GntR"/>
</dbReference>
<dbReference type="Pfam" id="PF00392">
    <property type="entry name" value="GntR"/>
    <property type="match status" value="1"/>
</dbReference>
<feature type="domain" description="HTH gntR-type" evidence="4">
    <location>
        <begin position="2"/>
        <end position="69"/>
    </location>
</feature>
<dbReference type="GO" id="GO:0003700">
    <property type="term" value="F:DNA-binding transcription factor activity"/>
    <property type="evidence" value="ECO:0007669"/>
    <property type="project" value="InterPro"/>
</dbReference>
<proteinExistence type="predicted"/>
<dbReference type="PANTHER" id="PTHR43537:SF5">
    <property type="entry name" value="UXU OPERON TRANSCRIPTIONAL REGULATOR"/>
    <property type="match status" value="1"/>
</dbReference>
<keyword evidence="3" id="KW-0804">Transcription</keyword>
<dbReference type="Gene3D" id="1.10.10.10">
    <property type="entry name" value="Winged helix-like DNA-binding domain superfamily/Winged helix DNA-binding domain"/>
    <property type="match status" value="2"/>
</dbReference>
<reference evidence="5 6" key="1">
    <citation type="submission" date="2019-12" db="EMBL/GenBank/DDBJ databases">
        <title>Shinella kummerowiae sp. nov., a symbiotic bacterium isolated from root nodules of the herbal legume Kummerowia stipulacea.</title>
        <authorList>
            <person name="Gao J."/>
        </authorList>
    </citation>
    <scope>NUCLEOTIDE SEQUENCE [LARGE SCALE GENOMIC DNA]</scope>
    <source>
        <strain evidence="5 6">CCBAU 25048</strain>
    </source>
</reference>
<dbReference type="RefSeq" id="WP_160859937.1">
    <property type="nucleotide sequence ID" value="NZ_WUMK01000005.1"/>
</dbReference>
<comment type="caution">
    <text evidence="5">The sequence shown here is derived from an EMBL/GenBank/DDBJ whole genome shotgun (WGS) entry which is preliminary data.</text>
</comment>
<keyword evidence="1" id="KW-0805">Transcription regulation</keyword>
<dbReference type="Gene3D" id="1.20.120.530">
    <property type="entry name" value="GntR ligand-binding domain-like"/>
    <property type="match status" value="1"/>
</dbReference>
<dbReference type="PANTHER" id="PTHR43537">
    <property type="entry name" value="TRANSCRIPTIONAL REGULATOR, GNTR FAMILY"/>
    <property type="match status" value="1"/>
</dbReference>
<dbReference type="SUPFAM" id="SSF46785">
    <property type="entry name" value="Winged helix' DNA-binding domain"/>
    <property type="match status" value="2"/>
</dbReference>
<evidence type="ECO:0000256" key="1">
    <source>
        <dbReference type="ARBA" id="ARBA00023015"/>
    </source>
</evidence>
<dbReference type="Pfam" id="PF07729">
    <property type="entry name" value="FCD"/>
    <property type="match status" value="1"/>
</dbReference>
<accession>A0A6N8SD61</accession>
<dbReference type="SMART" id="SM00895">
    <property type="entry name" value="FCD"/>
    <property type="match status" value="1"/>
</dbReference>
<dbReference type="InterPro" id="IPR008920">
    <property type="entry name" value="TF_FadR/GntR_C"/>
</dbReference>
<dbReference type="SMART" id="SM00345">
    <property type="entry name" value="HTH_GNTR"/>
    <property type="match status" value="2"/>
</dbReference>
<organism evidence="5 6">
    <name type="scientific">Shinella kummerowiae</name>
    <dbReference type="NCBI Taxonomy" id="417745"/>
    <lineage>
        <taxon>Bacteria</taxon>
        <taxon>Pseudomonadati</taxon>
        <taxon>Pseudomonadota</taxon>
        <taxon>Alphaproteobacteria</taxon>
        <taxon>Hyphomicrobiales</taxon>
        <taxon>Rhizobiaceae</taxon>
        <taxon>Shinella</taxon>
    </lineage>
</organism>
<dbReference type="InterPro" id="IPR036388">
    <property type="entry name" value="WH-like_DNA-bd_sf"/>
</dbReference>
<evidence type="ECO:0000313" key="6">
    <source>
        <dbReference type="Proteomes" id="UP000435802"/>
    </source>
</evidence>
<dbReference type="EMBL" id="WUMK01000005">
    <property type="protein sequence ID" value="MXN46397.1"/>
    <property type="molecule type" value="Genomic_DNA"/>
</dbReference>
<dbReference type="InterPro" id="IPR036390">
    <property type="entry name" value="WH_DNA-bd_sf"/>
</dbReference>
<evidence type="ECO:0000313" key="5">
    <source>
        <dbReference type="EMBL" id="MXN46397.1"/>
    </source>
</evidence>